<accession>A0A2W5X253</accession>
<sequence length="97" mass="9775">MAQTRPARGRTALRVLGAAELGSLLVLLGNLATVHSPAVSSAVGPLHGMLYLAVIVAALGVAGGRRGVWLSGLVPGVGGLLAERALRRSARRSATDA</sequence>
<dbReference type="AlphaFoldDB" id="A0A2W5X253"/>
<comment type="caution">
    <text evidence="2">The sequence shown here is derived from an EMBL/GenBank/DDBJ whole genome shotgun (WGS) entry which is preliminary data.</text>
</comment>
<evidence type="ECO:0000256" key="1">
    <source>
        <dbReference type="SAM" id="Phobius"/>
    </source>
</evidence>
<reference evidence="2 3" key="1">
    <citation type="submission" date="2018-06" db="EMBL/GenBank/DDBJ databases">
        <title>Whole genome sequencing of a novel hydrocarbon degrading bacterial strain, PW21 isolated from oil contaminated produced water sample.</title>
        <authorList>
            <person name="Nagkirti P."/>
            <person name="Shaikh A."/>
            <person name="Gowdaman V."/>
            <person name="Engineer A.E."/>
            <person name="Dagar S."/>
            <person name="Dhakephalkar P.K."/>
        </authorList>
    </citation>
    <scope>NUCLEOTIDE SEQUENCE [LARGE SCALE GENOMIC DNA]</scope>
    <source>
        <strain evidence="2 3">PW21</strain>
    </source>
</reference>
<keyword evidence="1" id="KW-0812">Transmembrane</keyword>
<keyword evidence="1" id="KW-0472">Membrane</keyword>
<evidence type="ECO:0008006" key="4">
    <source>
        <dbReference type="Google" id="ProtNLM"/>
    </source>
</evidence>
<dbReference type="Proteomes" id="UP000248783">
    <property type="component" value="Unassembled WGS sequence"/>
</dbReference>
<proteinExistence type="predicted"/>
<feature type="transmembrane region" description="Helical" evidence="1">
    <location>
        <begin position="12"/>
        <end position="32"/>
    </location>
</feature>
<evidence type="ECO:0000313" key="3">
    <source>
        <dbReference type="Proteomes" id="UP000248783"/>
    </source>
</evidence>
<organism evidence="2 3">
    <name type="scientific">Xylanimonas oleitrophica</name>
    <dbReference type="NCBI Taxonomy" id="2607479"/>
    <lineage>
        <taxon>Bacteria</taxon>
        <taxon>Bacillati</taxon>
        <taxon>Actinomycetota</taxon>
        <taxon>Actinomycetes</taxon>
        <taxon>Micrococcales</taxon>
        <taxon>Promicromonosporaceae</taxon>
        <taxon>Xylanimonas</taxon>
    </lineage>
</organism>
<keyword evidence="1" id="KW-1133">Transmembrane helix</keyword>
<evidence type="ECO:0000313" key="2">
    <source>
        <dbReference type="EMBL" id="PZR54405.1"/>
    </source>
</evidence>
<dbReference type="EMBL" id="QKWH01000002">
    <property type="protein sequence ID" value="PZR54405.1"/>
    <property type="molecule type" value="Genomic_DNA"/>
</dbReference>
<protein>
    <recommendedName>
        <fullName evidence="4">DUF3817 domain-containing protein</fullName>
    </recommendedName>
</protein>
<keyword evidence="3" id="KW-1185">Reference proteome</keyword>
<gene>
    <name evidence="2" type="ORF">DNL40_04665</name>
</gene>
<feature type="transmembrane region" description="Helical" evidence="1">
    <location>
        <begin position="44"/>
        <end position="62"/>
    </location>
</feature>
<name>A0A2W5X253_9MICO</name>